<feature type="region of interest" description="Disordered" evidence="1">
    <location>
        <begin position="155"/>
        <end position="179"/>
    </location>
</feature>
<dbReference type="Pfam" id="PF08524">
    <property type="entry name" value="rRNA_processing"/>
    <property type="match status" value="1"/>
</dbReference>
<dbReference type="EMBL" id="OOIL02001340">
    <property type="protein sequence ID" value="VFQ74585.1"/>
    <property type="molecule type" value="Genomic_DNA"/>
</dbReference>
<evidence type="ECO:0008006" key="4">
    <source>
        <dbReference type="Google" id="ProtNLM"/>
    </source>
</evidence>
<organism evidence="2 3">
    <name type="scientific">Cuscuta campestris</name>
    <dbReference type="NCBI Taxonomy" id="132261"/>
    <lineage>
        <taxon>Eukaryota</taxon>
        <taxon>Viridiplantae</taxon>
        <taxon>Streptophyta</taxon>
        <taxon>Embryophyta</taxon>
        <taxon>Tracheophyta</taxon>
        <taxon>Spermatophyta</taxon>
        <taxon>Magnoliopsida</taxon>
        <taxon>eudicotyledons</taxon>
        <taxon>Gunneridae</taxon>
        <taxon>Pentapetalae</taxon>
        <taxon>asterids</taxon>
        <taxon>lamiids</taxon>
        <taxon>Solanales</taxon>
        <taxon>Convolvulaceae</taxon>
        <taxon>Cuscuteae</taxon>
        <taxon>Cuscuta</taxon>
        <taxon>Cuscuta subgen. Grammica</taxon>
        <taxon>Cuscuta sect. Cleistogrammica</taxon>
    </lineage>
</organism>
<dbReference type="PANTHER" id="PTHR15657">
    <property type="entry name" value="THYROID TRANSCRIPTION FACTOR 1-ASSOCIATED PROTEIN 26"/>
    <property type="match status" value="1"/>
</dbReference>
<feature type="region of interest" description="Disordered" evidence="1">
    <location>
        <begin position="1"/>
        <end position="21"/>
    </location>
</feature>
<feature type="compositionally biased region" description="Acidic residues" evidence="1">
    <location>
        <begin position="102"/>
        <end position="111"/>
    </location>
</feature>
<dbReference type="InterPro" id="IPR013730">
    <property type="entry name" value="Fyv7/TAP26"/>
</dbReference>
<dbReference type="AlphaFoldDB" id="A0A484LDJ8"/>
<proteinExistence type="predicted"/>
<evidence type="ECO:0000256" key="1">
    <source>
        <dbReference type="SAM" id="MobiDB-lite"/>
    </source>
</evidence>
<feature type="region of interest" description="Disordered" evidence="1">
    <location>
        <begin position="86"/>
        <end position="128"/>
    </location>
</feature>
<dbReference type="PANTHER" id="PTHR15657:SF1">
    <property type="entry name" value="THYROID TRANSCRIPTION FACTOR 1-ASSOCIATED PROTEIN 26"/>
    <property type="match status" value="1"/>
</dbReference>
<sequence>MTKNRAILQGGSGDGSTEKRIDCSHSMKNKKMKKNLRRLGGKGLSLEAFVNAKTKCGNYIPSLIKKQKEFYKNAKFVKKYKRLVKAHDEPSEPSVSKRISEELNETAEADIADQKNDKSKRNKPCSIKELYEKRHEEEEKKRIEREVIIQAKKEERERAEVRRKQERQKMFKKTKSGQPVMKYRIEHLLQTLQGSSG</sequence>
<name>A0A484LDJ8_9ASTE</name>
<gene>
    <name evidence="2" type="ORF">CCAM_LOCUS16361</name>
</gene>
<dbReference type="OrthoDB" id="1928808at2759"/>
<dbReference type="GO" id="GO:0005634">
    <property type="term" value="C:nucleus"/>
    <property type="evidence" value="ECO:0007669"/>
    <property type="project" value="TreeGrafter"/>
</dbReference>
<evidence type="ECO:0000313" key="2">
    <source>
        <dbReference type="EMBL" id="VFQ74585.1"/>
    </source>
</evidence>
<reference evidence="2 3" key="1">
    <citation type="submission" date="2018-04" db="EMBL/GenBank/DDBJ databases">
        <authorList>
            <person name="Vogel A."/>
        </authorList>
    </citation>
    <scope>NUCLEOTIDE SEQUENCE [LARGE SCALE GENOMIC DNA]</scope>
</reference>
<dbReference type="Proteomes" id="UP000595140">
    <property type="component" value="Unassembled WGS sequence"/>
</dbReference>
<feature type="compositionally biased region" description="Basic and acidic residues" evidence="1">
    <location>
        <begin position="155"/>
        <end position="169"/>
    </location>
</feature>
<keyword evidence="3" id="KW-1185">Reference proteome</keyword>
<protein>
    <recommendedName>
        <fullName evidence="4">rRNA-processing protein FYV7</fullName>
    </recommendedName>
</protein>
<evidence type="ECO:0000313" key="3">
    <source>
        <dbReference type="Proteomes" id="UP000595140"/>
    </source>
</evidence>
<accession>A0A484LDJ8</accession>